<evidence type="ECO:0000313" key="3">
    <source>
        <dbReference type="Proteomes" id="UP000242864"/>
    </source>
</evidence>
<name>A0AAC9RVP8_9STAP</name>
<dbReference type="EMBL" id="CP020773">
    <property type="protein sequence ID" value="ARJ50692.1"/>
    <property type="molecule type" value="Genomic_DNA"/>
</dbReference>
<keyword evidence="1" id="KW-0812">Transmembrane</keyword>
<dbReference type="RefSeq" id="WP_085237170.1">
    <property type="nucleotide sequence ID" value="NZ_CP020773.1"/>
</dbReference>
<feature type="transmembrane region" description="Helical" evidence="1">
    <location>
        <begin position="22"/>
        <end position="43"/>
    </location>
</feature>
<dbReference type="AlphaFoldDB" id="A0AAC9RVP8"/>
<protein>
    <submittedName>
        <fullName evidence="2">Uncharacterized protein</fullName>
    </submittedName>
</protein>
<proteinExistence type="predicted"/>
<organism evidence="2 3">
    <name type="scientific">Staphylococcus lutrae</name>
    <dbReference type="NCBI Taxonomy" id="155085"/>
    <lineage>
        <taxon>Bacteria</taxon>
        <taxon>Bacillati</taxon>
        <taxon>Bacillota</taxon>
        <taxon>Bacilli</taxon>
        <taxon>Bacillales</taxon>
        <taxon>Staphylococcaceae</taxon>
        <taxon>Staphylococcus</taxon>
    </lineage>
</organism>
<dbReference type="Proteomes" id="UP000242864">
    <property type="component" value="Chromosome"/>
</dbReference>
<gene>
    <name evidence="2" type="ORF">B5P37_04840</name>
</gene>
<accession>A0AAC9RVP8</accession>
<keyword evidence="1" id="KW-0472">Membrane</keyword>
<reference evidence="2 3" key="1">
    <citation type="submission" date="2017-04" db="EMBL/GenBank/DDBJ databases">
        <authorList>
            <person name="Veseli I.A."/>
            <person name="Tang C."/>
            <person name="Pombert J.-F."/>
        </authorList>
    </citation>
    <scope>NUCLEOTIDE SEQUENCE [LARGE SCALE GENOMIC DNA]</scope>
    <source>
        <strain evidence="2 3">ATCC 700373</strain>
    </source>
</reference>
<dbReference type="KEGG" id="slz:B5P37_04840"/>
<evidence type="ECO:0000256" key="1">
    <source>
        <dbReference type="SAM" id="Phobius"/>
    </source>
</evidence>
<evidence type="ECO:0000313" key="2">
    <source>
        <dbReference type="EMBL" id="ARJ50692.1"/>
    </source>
</evidence>
<keyword evidence="3" id="KW-1185">Reference proteome</keyword>
<sequence>MKGSLTSQSNTQGQPPNKNPKWLIILIICLIMIALAGLIYGGYRVSQLDIRLKLKTDQKVSDTSQTQIVHIDVQSDDFSQNFMNTDRISGYQGFQLGATRQQTEMTHGPPERMTQYAGQQAASYGNIAVTYDAQEKINHVYVTPNNVTLSQFIAVHQAPNTIDGEIWYYDKNKNNRYTIKVYTSDNRITAIENIPQIAY</sequence>
<keyword evidence="1" id="KW-1133">Transmembrane helix</keyword>